<evidence type="ECO:0000313" key="1">
    <source>
        <dbReference type="EMBL" id="MPM88762.1"/>
    </source>
</evidence>
<dbReference type="AlphaFoldDB" id="A0A645DJL0"/>
<accession>A0A645DJL0</accession>
<dbReference type="EMBL" id="VSSQ01036316">
    <property type="protein sequence ID" value="MPM88762.1"/>
    <property type="molecule type" value="Genomic_DNA"/>
</dbReference>
<gene>
    <name evidence="1" type="ORF">SDC9_135866</name>
</gene>
<comment type="caution">
    <text evidence="1">The sequence shown here is derived from an EMBL/GenBank/DDBJ whole genome shotgun (WGS) entry which is preliminary data.</text>
</comment>
<name>A0A645DJL0_9ZZZZ</name>
<sequence length="243" mass="27141">MFAVPAYEACLQPRVKDLCFFSGNRRFTAHLLQMGDAYVGQHSHRRLEDRNHPVHLPYMVNSHLKDTIPALSSQSEDTQGEAEFAVEIARSPCSRSQDAGDAGDRFLGSAFSAAAGDTHRLQARDEMQVRARQRVQAGKYIVAAQYCNGNFPKRSRYLFKRHNHSTRFAGLNLCKERDGVNFIPFEGEKERTGSALPAVDLHVADAHSPTSHAPCIAKRGYLVRIKCKLGNILMFTHGLSWTA</sequence>
<protein>
    <submittedName>
        <fullName evidence="1">Uncharacterized protein</fullName>
    </submittedName>
</protein>
<reference evidence="1" key="1">
    <citation type="submission" date="2019-08" db="EMBL/GenBank/DDBJ databases">
        <authorList>
            <person name="Kucharzyk K."/>
            <person name="Murdoch R.W."/>
            <person name="Higgins S."/>
            <person name="Loffler F."/>
        </authorList>
    </citation>
    <scope>NUCLEOTIDE SEQUENCE</scope>
</reference>
<organism evidence="1">
    <name type="scientific">bioreactor metagenome</name>
    <dbReference type="NCBI Taxonomy" id="1076179"/>
    <lineage>
        <taxon>unclassified sequences</taxon>
        <taxon>metagenomes</taxon>
        <taxon>ecological metagenomes</taxon>
    </lineage>
</organism>
<proteinExistence type="predicted"/>